<feature type="domain" description="Transposase InsH N-terminal" evidence="2">
    <location>
        <begin position="19"/>
        <end position="112"/>
    </location>
</feature>
<dbReference type="PANTHER" id="PTHR33408:SF2">
    <property type="entry name" value="TRANSPOSASE DDE DOMAIN-CONTAINING PROTEIN"/>
    <property type="match status" value="1"/>
</dbReference>
<dbReference type="GO" id="GO:0006313">
    <property type="term" value="P:DNA transposition"/>
    <property type="evidence" value="ECO:0007669"/>
    <property type="project" value="InterPro"/>
</dbReference>
<evidence type="ECO:0000259" key="2">
    <source>
        <dbReference type="Pfam" id="PF05598"/>
    </source>
</evidence>
<evidence type="ECO:0000259" key="1">
    <source>
        <dbReference type="Pfam" id="PF01609"/>
    </source>
</evidence>
<dbReference type="Proteomes" id="UP001139353">
    <property type="component" value="Unassembled WGS sequence"/>
</dbReference>
<keyword evidence="4" id="KW-1185">Reference proteome</keyword>
<dbReference type="AlphaFoldDB" id="A0A9X1YR03"/>
<organism evidence="3 4">
    <name type="scientific">Scleromatobacter humisilvae</name>
    <dbReference type="NCBI Taxonomy" id="2897159"/>
    <lineage>
        <taxon>Bacteria</taxon>
        <taxon>Pseudomonadati</taxon>
        <taxon>Pseudomonadota</taxon>
        <taxon>Betaproteobacteria</taxon>
        <taxon>Burkholderiales</taxon>
        <taxon>Sphaerotilaceae</taxon>
        <taxon>Scleromatobacter</taxon>
    </lineage>
</organism>
<dbReference type="PANTHER" id="PTHR33408">
    <property type="entry name" value="TRANSPOSASE"/>
    <property type="match status" value="1"/>
</dbReference>
<reference evidence="3" key="1">
    <citation type="submission" date="2021-11" db="EMBL/GenBank/DDBJ databases">
        <title>BS-T2-15 a new species belonging to the Comamonadaceae family isolated from the soil of a French oak forest.</title>
        <authorList>
            <person name="Mieszkin S."/>
            <person name="Alain K."/>
        </authorList>
    </citation>
    <scope>NUCLEOTIDE SEQUENCE</scope>
    <source>
        <strain evidence="3">BS-T2-15</strain>
    </source>
</reference>
<dbReference type="Pfam" id="PF05598">
    <property type="entry name" value="DUF772"/>
    <property type="match status" value="1"/>
</dbReference>
<dbReference type="Pfam" id="PF01609">
    <property type="entry name" value="DDE_Tnp_1"/>
    <property type="match status" value="1"/>
</dbReference>
<proteinExistence type="predicted"/>
<gene>
    <name evidence="3" type="ORF">LPC04_28990</name>
</gene>
<sequence length="482" mass="55103">MPRFIEGQDRHQVTLLPESLDDFIADDNAVRVVDAFVEELNLQALGFEGTQPAETGRPSYHPAVLLKIYIYGYLNRVQSTRRLERECQRNLELMWLTGRLAPDFKTIADFRRDNGTGIRNVCRRFVELCGQMKLLSQSVVAIDGSKFKAVNGHDRNFTPAKIQKRREQIEENIHRYLVALDTADRTLGPIEFQAKAERLNEKIGAMREQMRRLEHFEQRLKEQPDAQLSLTDPDARAMSTNGRRSGIVGYNVQAAVDAKHHLIVAHEVTNDGGDRAQLAPMAKAAREAIGKRKLVAIADRGYYSAPQIKECHDAGIDAILPKPMTSNAKAEGRFDKSDFIYIARDDEYQCPAGERAIYRMTSEERELKIRRYWSSNCPGCAMKDKCTPSDYRRISRWEHEAVLTAAEKRLDQHPDSMRVRRRTVEHVFGTLKHWMGWTHFLTRTFANVRTEMSLQVLAYNLKRVISILGIAKTMKAMQLAGS</sequence>
<dbReference type="InterPro" id="IPR047629">
    <property type="entry name" value="IS1182_transpos"/>
</dbReference>
<name>A0A9X1YR03_9BURK</name>
<dbReference type="InterPro" id="IPR002559">
    <property type="entry name" value="Transposase_11"/>
</dbReference>
<dbReference type="GO" id="GO:0003677">
    <property type="term" value="F:DNA binding"/>
    <property type="evidence" value="ECO:0007669"/>
    <property type="project" value="InterPro"/>
</dbReference>
<dbReference type="EMBL" id="JAJLJH010000023">
    <property type="protein sequence ID" value="MCK9689767.1"/>
    <property type="molecule type" value="Genomic_DNA"/>
</dbReference>
<evidence type="ECO:0000313" key="4">
    <source>
        <dbReference type="Proteomes" id="UP001139353"/>
    </source>
</evidence>
<comment type="caution">
    <text evidence="3">The sequence shown here is derived from an EMBL/GenBank/DDBJ whole genome shotgun (WGS) entry which is preliminary data.</text>
</comment>
<dbReference type="GO" id="GO:0004803">
    <property type="term" value="F:transposase activity"/>
    <property type="evidence" value="ECO:0007669"/>
    <property type="project" value="InterPro"/>
</dbReference>
<dbReference type="InterPro" id="IPR008490">
    <property type="entry name" value="Transposase_InsH_N"/>
</dbReference>
<accession>A0A9X1YR03</accession>
<feature type="domain" description="Transposase IS4-like" evidence="1">
    <location>
        <begin position="235"/>
        <end position="461"/>
    </location>
</feature>
<evidence type="ECO:0000313" key="3">
    <source>
        <dbReference type="EMBL" id="MCK9689767.1"/>
    </source>
</evidence>
<protein>
    <submittedName>
        <fullName evidence="3">IS1182 family transposase</fullName>
    </submittedName>
</protein>
<dbReference type="RefSeq" id="WP_275685820.1">
    <property type="nucleotide sequence ID" value="NZ_JAJLJH010000023.1"/>
</dbReference>
<dbReference type="NCBIfam" id="NF033551">
    <property type="entry name" value="transpos_IS1182"/>
    <property type="match status" value="1"/>
</dbReference>